<dbReference type="Proteomes" id="UP001055453">
    <property type="component" value="Chromosome"/>
</dbReference>
<keyword evidence="2" id="KW-1185">Reference proteome</keyword>
<evidence type="ECO:0000313" key="1">
    <source>
        <dbReference type="EMBL" id="BDI19944.1"/>
    </source>
</evidence>
<gene>
    <name evidence="1" type="ORF">ANSO36C_57460</name>
</gene>
<sequence>MEIDEQIGDVKGKATTLGNMAQVIYQQGDIPKAIRTLGAILVEIFEQIGDVFGKAATLNNMAQVIADQGDIPKSDRTLGAILGE</sequence>
<dbReference type="InterPro" id="IPR011990">
    <property type="entry name" value="TPR-like_helical_dom_sf"/>
</dbReference>
<dbReference type="SUPFAM" id="SSF48452">
    <property type="entry name" value="TPR-like"/>
    <property type="match status" value="1"/>
</dbReference>
<dbReference type="Gene3D" id="1.25.40.10">
    <property type="entry name" value="Tetratricopeptide repeat domain"/>
    <property type="match status" value="1"/>
</dbReference>
<protein>
    <submittedName>
        <fullName evidence="1">Uncharacterized protein</fullName>
    </submittedName>
</protein>
<evidence type="ECO:0000313" key="2">
    <source>
        <dbReference type="Proteomes" id="UP001055453"/>
    </source>
</evidence>
<name>A0ABM7Z9M3_NOSCO</name>
<reference evidence="1" key="1">
    <citation type="submission" date="2022-04" db="EMBL/GenBank/DDBJ databases">
        <title>Complete genome sequence of a cyanobacterium, Nostoc sp. SO-36, isolated in Antarctica.</title>
        <authorList>
            <person name="Kanesaki Y."/>
            <person name="Effendi D."/>
            <person name="Sakamoto T."/>
            <person name="Ohtani S."/>
            <person name="Awai K."/>
        </authorList>
    </citation>
    <scope>NUCLEOTIDE SEQUENCE</scope>
    <source>
        <strain evidence="1">SO-36</strain>
    </source>
</reference>
<proteinExistence type="predicted"/>
<accession>A0ABM7Z9M3</accession>
<dbReference type="EMBL" id="AP025732">
    <property type="protein sequence ID" value="BDI19944.1"/>
    <property type="molecule type" value="Genomic_DNA"/>
</dbReference>
<dbReference type="RefSeq" id="WP_251957463.1">
    <property type="nucleotide sequence ID" value="NZ_AP025732.1"/>
</dbReference>
<organism evidence="1 2">
    <name type="scientific">Nostoc cf. commune SO-36</name>
    <dbReference type="NCBI Taxonomy" id="449208"/>
    <lineage>
        <taxon>Bacteria</taxon>
        <taxon>Bacillati</taxon>
        <taxon>Cyanobacteriota</taxon>
        <taxon>Cyanophyceae</taxon>
        <taxon>Nostocales</taxon>
        <taxon>Nostocaceae</taxon>
        <taxon>Nostoc</taxon>
    </lineage>
</organism>